<dbReference type="PANTHER" id="PTHR43008:SF4">
    <property type="entry name" value="CHAIN DEHYDROGENASE, PUTATIVE (AFU_ORTHOLOGUE AFUA_4G08710)-RELATED"/>
    <property type="match status" value="1"/>
</dbReference>
<dbReference type="PANTHER" id="PTHR43008">
    <property type="entry name" value="BENZIL REDUCTASE"/>
    <property type="match status" value="1"/>
</dbReference>
<reference evidence="3 4" key="1">
    <citation type="submission" date="2017-10" db="EMBL/GenBank/DDBJ databases">
        <title>Comparative genomics in systemic dimorphic fungi from Ajellomycetaceae.</title>
        <authorList>
            <person name="Munoz J.F."/>
            <person name="Mcewen J.G."/>
            <person name="Clay O.K."/>
            <person name="Cuomo C.A."/>
        </authorList>
    </citation>
    <scope>NUCLEOTIDE SEQUENCE [LARGE SCALE GENOMIC DNA]</scope>
    <source>
        <strain evidence="3 4">UAMH5409</strain>
    </source>
</reference>
<organism evidence="3 4">
    <name type="scientific">Helicocarpus griseus UAMH5409</name>
    <dbReference type="NCBI Taxonomy" id="1447875"/>
    <lineage>
        <taxon>Eukaryota</taxon>
        <taxon>Fungi</taxon>
        <taxon>Dikarya</taxon>
        <taxon>Ascomycota</taxon>
        <taxon>Pezizomycotina</taxon>
        <taxon>Eurotiomycetes</taxon>
        <taxon>Eurotiomycetidae</taxon>
        <taxon>Onygenales</taxon>
        <taxon>Ajellomycetaceae</taxon>
        <taxon>Helicocarpus</taxon>
    </lineage>
</organism>
<evidence type="ECO:0000313" key="3">
    <source>
        <dbReference type="EMBL" id="PGH10578.1"/>
    </source>
</evidence>
<evidence type="ECO:0000256" key="2">
    <source>
        <dbReference type="ARBA" id="ARBA00023002"/>
    </source>
</evidence>
<evidence type="ECO:0000313" key="4">
    <source>
        <dbReference type="Proteomes" id="UP000223968"/>
    </source>
</evidence>
<dbReference type="InterPro" id="IPR002347">
    <property type="entry name" value="SDR_fam"/>
</dbReference>
<keyword evidence="4" id="KW-1185">Reference proteome</keyword>
<dbReference type="InterPro" id="IPR036291">
    <property type="entry name" value="NAD(P)-bd_dom_sf"/>
</dbReference>
<dbReference type="GO" id="GO:0016616">
    <property type="term" value="F:oxidoreductase activity, acting on the CH-OH group of donors, NAD or NADP as acceptor"/>
    <property type="evidence" value="ECO:0007669"/>
    <property type="project" value="UniProtKB-ARBA"/>
</dbReference>
<dbReference type="CDD" id="cd05233">
    <property type="entry name" value="SDR_c"/>
    <property type="match status" value="1"/>
</dbReference>
<accession>A0A2B7XPM6</accession>
<sequence length="273" mass="28363">MTSLQPVLVIIGCGGMGLAIAKRLSSGHQVLLADASSATLKSAVEALQGDDHAPESCNVNVRKFDSVSTVAQKAASMGRIDAIVHTAGVSPMHGTCQLMYEVDLLGTANVIEAFFPVLSPGTSLVCTASIVGHQPKLSPEFESHLATAPLDKLLQHPELDFEANSGVAYTVSKRANLLRIQAASVQWRTKSARINSVSPGVIATPMSKAELEGPLGPHLVALNKLSISGRMGSTEDIANAVAFLTSREASFITGTDLLVDGGVLGGQLWGQGG</sequence>
<dbReference type="Proteomes" id="UP000223968">
    <property type="component" value="Unassembled WGS sequence"/>
</dbReference>
<dbReference type="AlphaFoldDB" id="A0A2B7XPM6"/>
<comment type="caution">
    <text evidence="3">The sequence shown here is derived from an EMBL/GenBank/DDBJ whole genome shotgun (WGS) entry which is preliminary data.</text>
</comment>
<comment type="similarity">
    <text evidence="1">Belongs to the short-chain dehydrogenases/reductases (SDR) family.</text>
</comment>
<dbReference type="Pfam" id="PF13561">
    <property type="entry name" value="adh_short_C2"/>
    <property type="match status" value="1"/>
</dbReference>
<dbReference type="PRINTS" id="PR00081">
    <property type="entry name" value="GDHRDH"/>
</dbReference>
<proteinExistence type="inferred from homology"/>
<dbReference type="EMBL" id="PDNB01000085">
    <property type="protein sequence ID" value="PGH10578.1"/>
    <property type="molecule type" value="Genomic_DNA"/>
</dbReference>
<dbReference type="STRING" id="1447875.A0A2B7XPM6"/>
<dbReference type="GO" id="GO:0050664">
    <property type="term" value="F:oxidoreductase activity, acting on NAD(P)H, oxygen as acceptor"/>
    <property type="evidence" value="ECO:0007669"/>
    <property type="project" value="TreeGrafter"/>
</dbReference>
<dbReference type="OrthoDB" id="5840532at2759"/>
<dbReference type="SUPFAM" id="SSF51735">
    <property type="entry name" value="NAD(P)-binding Rossmann-fold domains"/>
    <property type="match status" value="1"/>
</dbReference>
<keyword evidence="2" id="KW-0560">Oxidoreductase</keyword>
<dbReference type="Pfam" id="PF00106">
    <property type="entry name" value="adh_short"/>
    <property type="match status" value="1"/>
</dbReference>
<name>A0A2B7XPM6_9EURO</name>
<protein>
    <submittedName>
        <fullName evidence="3">Uncharacterized protein</fullName>
    </submittedName>
</protein>
<evidence type="ECO:0000256" key="1">
    <source>
        <dbReference type="ARBA" id="ARBA00006484"/>
    </source>
</evidence>
<gene>
    <name evidence="3" type="ORF">AJ79_05400</name>
</gene>
<dbReference type="Gene3D" id="3.40.50.720">
    <property type="entry name" value="NAD(P)-binding Rossmann-like Domain"/>
    <property type="match status" value="1"/>
</dbReference>